<proteinExistence type="predicted"/>
<evidence type="ECO:0000256" key="3">
    <source>
        <dbReference type="SAM" id="SignalP"/>
    </source>
</evidence>
<feature type="transmembrane region" description="Helical" evidence="2">
    <location>
        <begin position="65"/>
        <end position="84"/>
    </location>
</feature>
<feature type="transmembrane region" description="Helical" evidence="2">
    <location>
        <begin position="163"/>
        <end position="183"/>
    </location>
</feature>
<keyword evidence="2" id="KW-1133">Transmembrane helix</keyword>
<keyword evidence="3" id="KW-0732">Signal</keyword>
<evidence type="ECO:0000313" key="6">
    <source>
        <dbReference type="Proteomes" id="UP001150259"/>
    </source>
</evidence>
<gene>
    <name evidence="5" type="ORF">OO014_03680</name>
</gene>
<feature type="region of interest" description="Disordered" evidence="1">
    <location>
        <begin position="195"/>
        <end position="214"/>
    </location>
</feature>
<protein>
    <submittedName>
        <fullName evidence="5">Molybdopterin-dependent oxidoreductase</fullName>
    </submittedName>
</protein>
<name>A0ABT5GDJ9_9MICO</name>
<accession>A0ABT5GDJ9</accession>
<evidence type="ECO:0000313" key="5">
    <source>
        <dbReference type="EMBL" id="MDC5696344.1"/>
    </source>
</evidence>
<dbReference type="RefSeq" id="WP_272460921.1">
    <property type="nucleotide sequence ID" value="NZ_JAPFQL010000010.1"/>
</dbReference>
<feature type="domain" description="Oxidoreductase molybdopterin-binding" evidence="4">
    <location>
        <begin position="233"/>
        <end position="385"/>
    </location>
</feature>
<dbReference type="Gene3D" id="3.90.420.10">
    <property type="entry name" value="Oxidoreductase, molybdopterin-binding domain"/>
    <property type="match status" value="1"/>
</dbReference>
<evidence type="ECO:0000256" key="1">
    <source>
        <dbReference type="SAM" id="MobiDB-lite"/>
    </source>
</evidence>
<dbReference type="SUPFAM" id="SSF56524">
    <property type="entry name" value="Oxidoreductase molybdopterin-binding domain"/>
    <property type="match status" value="1"/>
</dbReference>
<keyword evidence="2" id="KW-0472">Membrane</keyword>
<dbReference type="Proteomes" id="UP001150259">
    <property type="component" value="Unassembled WGS sequence"/>
</dbReference>
<feature type="signal peptide" evidence="3">
    <location>
        <begin position="1"/>
        <end position="24"/>
    </location>
</feature>
<feature type="transmembrane region" description="Helical" evidence="2">
    <location>
        <begin position="91"/>
        <end position="112"/>
    </location>
</feature>
<dbReference type="InterPro" id="IPR014756">
    <property type="entry name" value="Ig_E-set"/>
</dbReference>
<comment type="caution">
    <text evidence="5">The sequence shown here is derived from an EMBL/GenBank/DDBJ whole genome shotgun (WGS) entry which is preliminary data.</text>
</comment>
<feature type="transmembrane region" description="Helical" evidence="2">
    <location>
        <begin position="118"/>
        <end position="138"/>
    </location>
</feature>
<keyword evidence="6" id="KW-1185">Reference proteome</keyword>
<dbReference type="Gene3D" id="2.60.40.650">
    <property type="match status" value="1"/>
</dbReference>
<dbReference type="InterPro" id="IPR000572">
    <property type="entry name" value="OxRdtase_Mopterin-bd_dom"/>
</dbReference>
<feature type="chain" id="PRO_5047452060" evidence="3">
    <location>
        <begin position="25"/>
        <end position="507"/>
    </location>
</feature>
<organism evidence="5 6">
    <name type="scientific">Intrasporangium calvum</name>
    <dbReference type="NCBI Taxonomy" id="53358"/>
    <lineage>
        <taxon>Bacteria</taxon>
        <taxon>Bacillati</taxon>
        <taxon>Actinomycetota</taxon>
        <taxon>Actinomycetes</taxon>
        <taxon>Micrococcales</taxon>
        <taxon>Intrasporangiaceae</taxon>
        <taxon>Intrasporangium</taxon>
    </lineage>
</organism>
<reference evidence="5 6" key="1">
    <citation type="submission" date="2022-11" db="EMBL/GenBank/DDBJ databases">
        <title>Anaerobic phenanthrene biodegradation by a DNRA strain PheN6.</title>
        <authorList>
            <person name="Zhang Z."/>
        </authorList>
    </citation>
    <scope>NUCLEOTIDE SEQUENCE [LARGE SCALE GENOMIC DNA]</scope>
    <source>
        <strain evidence="5 6">PheN6</strain>
    </source>
</reference>
<evidence type="ECO:0000256" key="2">
    <source>
        <dbReference type="SAM" id="Phobius"/>
    </source>
</evidence>
<dbReference type="EMBL" id="JAPFQL010000010">
    <property type="protein sequence ID" value="MDC5696344.1"/>
    <property type="molecule type" value="Genomic_DNA"/>
</dbReference>
<keyword evidence="2" id="KW-0812">Transmembrane</keyword>
<dbReference type="PANTHER" id="PTHR19372:SF7">
    <property type="entry name" value="SULFITE OXIDASE, MITOCHONDRIAL"/>
    <property type="match status" value="1"/>
</dbReference>
<dbReference type="InterPro" id="IPR036374">
    <property type="entry name" value="OxRdtase_Mopterin-bd_sf"/>
</dbReference>
<sequence length="507" mass="52211">MGRTHDACLGILAASAGLAAGHLAASLVDPASSPVVAVGAAAIDLAPTPVKEWAVATFGTADKPILLGSVLGATLAAAALIGLLARRRLALATALLTGLGLVAGIAALGRPVASPGDAVPAVAALVVGAGVLVGLSRLTREVAASGRTSAEGTSAGGVSRRTMVGASLGVAVAAVLAGVAGQVRATTRAVRDRVLPRPTEPAPPLPAGLEASVPGISPLQTPTDRFYRVDVNLAVPRVQLDAWALDVDGMVARPLRLTFEDLVRLPLVERDITLTCVSNEVGGSYVSSGRWLGVRVSDLLEAAGLEDAPDQVLSTAVDGFTISTPLAALTDGRDALVAIGLNGSPLPDEHGFPARLVTPGLYGFVGATKWLRRLTVTTYAAEQAYWTQRQWATDAPVKTSARIDTPTPLTTVAGGRVAVGGVAWAQHRGIARVEVRVDDGPWRTAQLGPDIGDDCWRQWYLPWDATPGLHRLAVRATDRDGDVQTAERATPFPDGSSGIQEVVVTVT</sequence>
<dbReference type="PANTHER" id="PTHR19372">
    <property type="entry name" value="SULFITE REDUCTASE"/>
    <property type="match status" value="1"/>
</dbReference>
<dbReference type="Pfam" id="PF00174">
    <property type="entry name" value="Oxidored_molyb"/>
    <property type="match status" value="1"/>
</dbReference>
<evidence type="ECO:0000259" key="4">
    <source>
        <dbReference type="Pfam" id="PF00174"/>
    </source>
</evidence>
<dbReference type="SUPFAM" id="SSF81296">
    <property type="entry name" value="E set domains"/>
    <property type="match status" value="1"/>
</dbReference>